<evidence type="ECO:0000313" key="6">
    <source>
        <dbReference type="Proteomes" id="UP000264980"/>
    </source>
</evidence>
<evidence type="ECO:0000259" key="2">
    <source>
        <dbReference type="PROSITE" id="PS50043"/>
    </source>
</evidence>
<dbReference type="EMBL" id="JXNU01000003">
    <property type="protein sequence ID" value="KKF36622.1"/>
    <property type="molecule type" value="Genomic_DNA"/>
</dbReference>
<reference evidence="6" key="3">
    <citation type="submission" date="2016-01" db="EMBL/GenBank/DDBJ databases">
        <authorList>
            <person name="Shapiro L."/>
        </authorList>
    </citation>
    <scope>NUCLEOTIDE SEQUENCE [LARGE SCALE GENOMIC DNA]</scope>
    <source>
        <strain evidence="6">MDcuke</strain>
    </source>
</reference>
<dbReference type="Gene3D" id="1.10.10.10">
    <property type="entry name" value="Winged helix-like DNA-binding domain superfamily/Winged helix DNA-binding domain"/>
    <property type="match status" value="1"/>
</dbReference>
<sequence>MNRFTSINSGKIHGGKMNILIISEDNYFITGVISLINQSWFSPHLANHPVYLIDDKKRLPFQPDVIISDIFHIKNVGRHVAKSCERINRHVLLNLATLCQAEPGRLCLEHALRFEKYEAAKKLQQLFRNGSSPVYLPMPLEKEGCKKNADITLSKQQAMVVQYTREGLSLTDISRRTSLSVKTISTHKRAIMRKLGMKNNSEFYQYTLKGVIQR</sequence>
<dbReference type="InterPro" id="IPR000792">
    <property type="entry name" value="Tscrpt_reg_LuxR_C"/>
</dbReference>
<reference evidence="4 5" key="1">
    <citation type="submission" date="2015-01" db="EMBL/GenBank/DDBJ databases">
        <title>Erwinia tracheiphila.</title>
        <authorList>
            <person name="Shapiro L.R."/>
        </authorList>
    </citation>
    <scope>NUCLEOTIDE SEQUENCE [LARGE SCALE GENOMIC DNA]</scope>
    <source>
        <strain evidence="4 5">BuffGH</strain>
    </source>
</reference>
<feature type="domain" description="HTH luxR-type" evidence="2">
    <location>
        <begin position="146"/>
        <end position="211"/>
    </location>
</feature>
<dbReference type="PATRIC" id="fig|65700.7.peg.4043"/>
<name>A0A0M2KH08_9GAMM</name>
<proteinExistence type="predicted"/>
<dbReference type="SMART" id="SM00421">
    <property type="entry name" value="HTH_LUXR"/>
    <property type="match status" value="1"/>
</dbReference>
<dbReference type="Pfam" id="PF00196">
    <property type="entry name" value="GerE"/>
    <property type="match status" value="1"/>
</dbReference>
<dbReference type="STRING" id="65700.SY86_16125"/>
<protein>
    <submittedName>
        <fullName evidence="3">DNA-binding response regulator</fullName>
    </submittedName>
</protein>
<dbReference type="PRINTS" id="PR00038">
    <property type="entry name" value="HTHLUXR"/>
</dbReference>
<dbReference type="SUPFAM" id="SSF46894">
    <property type="entry name" value="C-terminal effector domain of the bipartite response regulators"/>
    <property type="match status" value="1"/>
</dbReference>
<evidence type="ECO:0000313" key="4">
    <source>
        <dbReference type="EMBL" id="KKF36622.1"/>
    </source>
</evidence>
<dbReference type="CDD" id="cd06170">
    <property type="entry name" value="LuxR_C_like"/>
    <property type="match status" value="1"/>
</dbReference>
<organism evidence="4 5">
    <name type="scientific">Erwinia tracheiphila</name>
    <dbReference type="NCBI Taxonomy" id="65700"/>
    <lineage>
        <taxon>Bacteria</taxon>
        <taxon>Pseudomonadati</taxon>
        <taxon>Pseudomonadota</taxon>
        <taxon>Gammaproteobacteria</taxon>
        <taxon>Enterobacterales</taxon>
        <taxon>Erwiniaceae</taxon>
        <taxon>Erwinia</taxon>
    </lineage>
</organism>
<accession>A0A0M2KH08</accession>
<evidence type="ECO:0000256" key="1">
    <source>
        <dbReference type="ARBA" id="ARBA00023125"/>
    </source>
</evidence>
<keyword evidence="5" id="KW-1185">Reference proteome</keyword>
<dbReference type="EMBL" id="CP013970">
    <property type="protein sequence ID" value="AXF77703.1"/>
    <property type="molecule type" value="Genomic_DNA"/>
</dbReference>
<gene>
    <name evidence="3" type="ORF">AV903_19330</name>
    <name evidence="4" type="ORF">SY86_16125</name>
</gene>
<keyword evidence="1 3" id="KW-0238">DNA-binding</keyword>
<dbReference type="Proteomes" id="UP000264980">
    <property type="component" value="Chromosome"/>
</dbReference>
<dbReference type="AlphaFoldDB" id="A0A0M2KH08"/>
<dbReference type="PROSITE" id="PS50043">
    <property type="entry name" value="HTH_LUXR_2"/>
    <property type="match status" value="1"/>
</dbReference>
<dbReference type="GO" id="GO:0003677">
    <property type="term" value="F:DNA binding"/>
    <property type="evidence" value="ECO:0007669"/>
    <property type="project" value="UniProtKB-KW"/>
</dbReference>
<dbReference type="InterPro" id="IPR016032">
    <property type="entry name" value="Sig_transdc_resp-reg_C-effctor"/>
</dbReference>
<evidence type="ECO:0000313" key="5">
    <source>
        <dbReference type="Proteomes" id="UP000033924"/>
    </source>
</evidence>
<evidence type="ECO:0000313" key="3">
    <source>
        <dbReference type="EMBL" id="AXF77703.1"/>
    </source>
</evidence>
<reference evidence="3" key="2">
    <citation type="submission" date="2016-01" db="EMBL/GenBank/DDBJ databases">
        <authorList>
            <person name="Oliw E.H."/>
        </authorList>
    </citation>
    <scope>NUCLEOTIDE SEQUENCE [LARGE SCALE GENOMIC DNA]</scope>
    <source>
        <strain evidence="3">MDcuke</strain>
    </source>
</reference>
<dbReference type="GO" id="GO:0006355">
    <property type="term" value="P:regulation of DNA-templated transcription"/>
    <property type="evidence" value="ECO:0007669"/>
    <property type="project" value="InterPro"/>
</dbReference>
<dbReference type="InterPro" id="IPR036388">
    <property type="entry name" value="WH-like_DNA-bd_sf"/>
</dbReference>
<dbReference type="Proteomes" id="UP000033924">
    <property type="component" value="Unassembled WGS sequence"/>
</dbReference>